<dbReference type="EC" id="3.2.1.52" evidence="3"/>
<keyword evidence="4" id="KW-0378">Hydrolase</keyword>
<dbReference type="OMA" id="KYYEIRE"/>
<evidence type="ECO:0000259" key="5">
    <source>
        <dbReference type="Pfam" id="PF00728"/>
    </source>
</evidence>
<dbReference type="STRING" id="407821.A0A087UG34"/>
<dbReference type="GO" id="GO:0004563">
    <property type="term" value="F:beta-N-acetylhexosaminidase activity"/>
    <property type="evidence" value="ECO:0007669"/>
    <property type="project" value="UniProtKB-EC"/>
</dbReference>
<dbReference type="CDD" id="cd06565">
    <property type="entry name" value="GH20_GcnA-like"/>
    <property type="match status" value="1"/>
</dbReference>
<feature type="non-terminal residue" evidence="6">
    <location>
        <position position="440"/>
    </location>
</feature>
<keyword evidence="7" id="KW-1185">Reference proteome</keyword>
<name>A0A087UG34_STEMI</name>
<dbReference type="PANTHER" id="PTHR21040:SF8">
    <property type="entry name" value="BCDNA.GH04120"/>
    <property type="match status" value="1"/>
</dbReference>
<dbReference type="EMBL" id="KK119656">
    <property type="protein sequence ID" value="KFM76323.1"/>
    <property type="molecule type" value="Genomic_DNA"/>
</dbReference>
<dbReference type="SUPFAM" id="SSF51445">
    <property type="entry name" value="(Trans)glycosidases"/>
    <property type="match status" value="1"/>
</dbReference>
<protein>
    <recommendedName>
        <fullName evidence="3">beta-N-acetylhexosaminidase</fullName>
        <ecNumber evidence="3">3.2.1.52</ecNumber>
    </recommendedName>
</protein>
<accession>A0A087UG34</accession>
<comment type="similarity">
    <text evidence="2">Belongs to the glycosyl hydrolase 20 family.</text>
</comment>
<evidence type="ECO:0000256" key="4">
    <source>
        <dbReference type="ARBA" id="ARBA00022801"/>
    </source>
</evidence>
<feature type="domain" description="Glycoside hydrolase family 20 catalytic" evidence="5">
    <location>
        <begin position="15"/>
        <end position="177"/>
    </location>
</feature>
<organism evidence="6 7">
    <name type="scientific">Stegodyphus mimosarum</name>
    <name type="common">African social velvet spider</name>
    <dbReference type="NCBI Taxonomy" id="407821"/>
    <lineage>
        <taxon>Eukaryota</taxon>
        <taxon>Metazoa</taxon>
        <taxon>Ecdysozoa</taxon>
        <taxon>Arthropoda</taxon>
        <taxon>Chelicerata</taxon>
        <taxon>Arachnida</taxon>
        <taxon>Araneae</taxon>
        <taxon>Araneomorphae</taxon>
        <taxon>Entelegynae</taxon>
        <taxon>Eresoidea</taxon>
        <taxon>Eresidae</taxon>
        <taxon>Stegodyphus</taxon>
    </lineage>
</organism>
<dbReference type="InterPro" id="IPR038901">
    <property type="entry name" value="HEXDC-like"/>
</dbReference>
<reference evidence="6 7" key="1">
    <citation type="submission" date="2013-11" db="EMBL/GenBank/DDBJ databases">
        <title>Genome sequencing of Stegodyphus mimosarum.</title>
        <authorList>
            <person name="Bechsgaard J."/>
        </authorList>
    </citation>
    <scope>NUCLEOTIDE SEQUENCE [LARGE SCALE GENOMIC DNA]</scope>
</reference>
<dbReference type="OrthoDB" id="47475at2759"/>
<dbReference type="Pfam" id="PF00728">
    <property type="entry name" value="Glyco_hydro_20"/>
    <property type="match status" value="1"/>
</dbReference>
<dbReference type="Gene3D" id="3.20.20.80">
    <property type="entry name" value="Glycosidases"/>
    <property type="match status" value="1"/>
</dbReference>
<dbReference type="Proteomes" id="UP000054359">
    <property type="component" value="Unassembled WGS sequence"/>
</dbReference>
<dbReference type="PANTHER" id="PTHR21040">
    <property type="entry name" value="BCDNA.GH04120"/>
    <property type="match status" value="1"/>
</dbReference>
<proteinExistence type="inferred from homology"/>
<evidence type="ECO:0000256" key="1">
    <source>
        <dbReference type="ARBA" id="ARBA00001231"/>
    </source>
</evidence>
<evidence type="ECO:0000313" key="6">
    <source>
        <dbReference type="EMBL" id="KFM76323.1"/>
    </source>
</evidence>
<dbReference type="InterPro" id="IPR015883">
    <property type="entry name" value="Glyco_hydro_20_cat"/>
</dbReference>
<dbReference type="AlphaFoldDB" id="A0A087UG34"/>
<comment type="catalytic activity">
    <reaction evidence="1">
        <text>Hydrolysis of terminal non-reducing N-acetyl-D-hexosamine residues in N-acetyl-beta-D-hexosaminides.</text>
        <dbReference type="EC" id="3.2.1.52"/>
    </reaction>
</comment>
<gene>
    <name evidence="6" type="ORF">X975_21428</name>
</gene>
<dbReference type="InterPro" id="IPR017853">
    <property type="entry name" value="GH"/>
</dbReference>
<dbReference type="GO" id="GO:0005975">
    <property type="term" value="P:carbohydrate metabolic process"/>
    <property type="evidence" value="ECO:0007669"/>
    <property type="project" value="InterPro"/>
</dbReference>
<sequence length="440" mass="50653">MFPYQGDLQIVCQPDVYSKEEIQKIQSLAAENDLEVVPLVQSFGHLEFLLKHDKYYEIREAERYPNALCPSHPKSEAIVLEMVKQIIESHPNSKFIHIGGDEVWHLGQCVSCKEKMKAENWKKEHLFLDHMCRIIKKIREKYPNIEIIIWDDMMRDIDVNILIFSEIGGLVIPMVWHYLPTEEFKLKNSLWEKYSKVFPSIWIASAFKGATEMTQLVTPTRYHVANQQAWLKTLQTFGNLFKKVHGIAVTGWQRFDHYTVLCELFPVALPTLAVCLLTLMHGDFGENVHKAASSLLGFQNLIEMDAFPRPQPVGPPPLFPGGNIHNSCLLLANCITEYHILMHHPSIEGAFSSFQIMHNRVNTLHIDQFLPRARILLMNLEAINAQLEGELGKIFYTSTVEEFLAVNINPFLEKLRKLVRDADQQIIFHSPPEEIRSNSS</sequence>
<evidence type="ECO:0000256" key="3">
    <source>
        <dbReference type="ARBA" id="ARBA00012663"/>
    </source>
</evidence>
<evidence type="ECO:0000313" key="7">
    <source>
        <dbReference type="Proteomes" id="UP000054359"/>
    </source>
</evidence>
<evidence type="ECO:0000256" key="2">
    <source>
        <dbReference type="ARBA" id="ARBA00006285"/>
    </source>
</evidence>